<dbReference type="NCBIfam" id="TIGR00172">
    <property type="entry name" value="maf"/>
    <property type="match status" value="1"/>
</dbReference>
<dbReference type="Pfam" id="PF02545">
    <property type="entry name" value="Maf"/>
    <property type="match status" value="1"/>
</dbReference>
<dbReference type="Proteomes" id="UP000311008">
    <property type="component" value="Chromosome"/>
</dbReference>
<feature type="site" description="Important for substrate specificity" evidence="4">
    <location>
        <position position="14"/>
    </location>
</feature>
<dbReference type="RefSeq" id="WP_140003087.1">
    <property type="nucleotide sequence ID" value="NZ_CP040946.1"/>
</dbReference>
<dbReference type="HAMAP" id="MF_00528">
    <property type="entry name" value="Maf"/>
    <property type="match status" value="1"/>
</dbReference>
<evidence type="ECO:0000256" key="1">
    <source>
        <dbReference type="ARBA" id="ARBA00001968"/>
    </source>
</evidence>
<dbReference type="AlphaFoldDB" id="A0A5B8CR55"/>
<evidence type="ECO:0000313" key="6">
    <source>
        <dbReference type="Proteomes" id="UP000311008"/>
    </source>
</evidence>
<dbReference type="Gene3D" id="3.90.950.10">
    <property type="match status" value="1"/>
</dbReference>
<dbReference type="OrthoDB" id="9807767at2"/>
<comment type="caution">
    <text evidence="4">Lacks conserved residue(s) required for the propagation of feature annotation.</text>
</comment>
<comment type="similarity">
    <text evidence="4">Belongs to the Maf family. YhdE subfamily.</text>
</comment>
<feature type="site" description="Important for substrate specificity" evidence="4">
    <location>
        <position position="74"/>
    </location>
</feature>
<comment type="catalytic activity">
    <reaction evidence="4">
        <text>dTTP + H2O = dTMP + diphosphate + H(+)</text>
        <dbReference type="Rhea" id="RHEA:28534"/>
        <dbReference type="ChEBI" id="CHEBI:15377"/>
        <dbReference type="ChEBI" id="CHEBI:15378"/>
        <dbReference type="ChEBI" id="CHEBI:33019"/>
        <dbReference type="ChEBI" id="CHEBI:37568"/>
        <dbReference type="ChEBI" id="CHEBI:63528"/>
        <dbReference type="EC" id="3.6.1.9"/>
    </reaction>
</comment>
<accession>A0A5B8CR55</accession>
<comment type="subcellular location">
    <subcellularLocation>
        <location evidence="4">Cytoplasm</location>
    </subcellularLocation>
</comment>
<protein>
    <recommendedName>
        <fullName evidence="4">dTTP/UTP pyrophosphatase</fullName>
        <shortName evidence="4">dTTPase/UTPase</shortName>
        <ecNumber evidence="4">3.6.1.9</ecNumber>
    </recommendedName>
    <alternativeName>
        <fullName evidence="4">Nucleoside triphosphate pyrophosphatase</fullName>
    </alternativeName>
    <alternativeName>
        <fullName evidence="4">Nucleotide pyrophosphatase</fullName>
        <shortName evidence="4">Nucleotide PPase</shortName>
    </alternativeName>
</protein>
<dbReference type="KEGG" id="mmec:FIU01_03855"/>
<dbReference type="PIRSF" id="PIRSF006305">
    <property type="entry name" value="Maf"/>
    <property type="match status" value="1"/>
</dbReference>
<dbReference type="PANTHER" id="PTHR43213:SF5">
    <property type="entry name" value="BIFUNCTIONAL DTTP_UTP PYROPHOSPHATASE_METHYLTRANSFERASE PROTEIN-RELATED"/>
    <property type="match status" value="1"/>
</dbReference>
<comment type="cofactor">
    <cofactor evidence="1 4">
        <name>a divalent metal cation</name>
        <dbReference type="ChEBI" id="CHEBI:60240"/>
    </cofactor>
</comment>
<dbReference type="EMBL" id="CP040946">
    <property type="protein sequence ID" value="QDC43738.1"/>
    <property type="molecule type" value="Genomic_DNA"/>
</dbReference>
<keyword evidence="4" id="KW-0963">Cytoplasm</keyword>
<dbReference type="PANTHER" id="PTHR43213">
    <property type="entry name" value="BIFUNCTIONAL DTTP/UTP PYROPHOSPHATASE/METHYLTRANSFERASE PROTEIN-RELATED"/>
    <property type="match status" value="1"/>
</dbReference>
<dbReference type="GO" id="GO:0009117">
    <property type="term" value="P:nucleotide metabolic process"/>
    <property type="evidence" value="ECO:0007669"/>
    <property type="project" value="UniProtKB-KW"/>
</dbReference>
<comment type="function">
    <text evidence="4">Nucleoside triphosphate pyrophosphatase that hydrolyzes dTTP and UTP. May have a dual role in cell division arrest and in preventing the incorporation of modified nucleotides into cellular nucleic acids.</text>
</comment>
<dbReference type="CDD" id="cd00555">
    <property type="entry name" value="Maf"/>
    <property type="match status" value="1"/>
</dbReference>
<evidence type="ECO:0000256" key="2">
    <source>
        <dbReference type="ARBA" id="ARBA00022801"/>
    </source>
</evidence>
<sequence length="188" mass="20121">MALQNIILASRSPRRVELLAQLGVHCDIVPADIDESSWPDEDPAQYVVRLAREKALAVASLHGHRGLPILAADTTVALGQLILGKPADADEAMAMLARLSGSIHFVHTAVALYQAGEVHCLLNSTEVEMMQVPVAVLADYVASGEPMDKAGAYGIQGRAGRWIKQINGSYSGVMGLPLHETAQLLHAW</sequence>
<keyword evidence="2 4" id="KW-0378">Hydrolase</keyword>
<comment type="catalytic activity">
    <reaction evidence="4">
        <text>UTP + H2O = UMP + diphosphate + H(+)</text>
        <dbReference type="Rhea" id="RHEA:29395"/>
        <dbReference type="ChEBI" id="CHEBI:15377"/>
        <dbReference type="ChEBI" id="CHEBI:15378"/>
        <dbReference type="ChEBI" id="CHEBI:33019"/>
        <dbReference type="ChEBI" id="CHEBI:46398"/>
        <dbReference type="ChEBI" id="CHEBI:57865"/>
        <dbReference type="EC" id="3.6.1.9"/>
    </reaction>
</comment>
<name>A0A5B8CR55_9PROT</name>
<gene>
    <name evidence="5" type="ORF">FIU01_03855</name>
</gene>
<keyword evidence="3 4" id="KW-0546">Nucleotide metabolism</keyword>
<evidence type="ECO:0000256" key="4">
    <source>
        <dbReference type="HAMAP-Rule" id="MF_00528"/>
    </source>
</evidence>
<feature type="active site" description="Proton acceptor" evidence="4">
    <location>
        <position position="73"/>
    </location>
</feature>
<proteinExistence type="inferred from homology"/>
<organism evidence="5 6">
    <name type="scientific">Methylophilus medardicus</name>
    <dbReference type="NCBI Taxonomy" id="2588534"/>
    <lineage>
        <taxon>Bacteria</taxon>
        <taxon>Pseudomonadati</taxon>
        <taxon>Pseudomonadota</taxon>
        <taxon>Betaproteobacteria</taxon>
        <taxon>Nitrosomonadales</taxon>
        <taxon>Methylophilaceae</taxon>
        <taxon>Methylophilus</taxon>
    </lineage>
</organism>
<evidence type="ECO:0000256" key="3">
    <source>
        <dbReference type="ARBA" id="ARBA00023080"/>
    </source>
</evidence>
<dbReference type="InterPro" id="IPR029001">
    <property type="entry name" value="ITPase-like_fam"/>
</dbReference>
<dbReference type="GO" id="GO:0005737">
    <property type="term" value="C:cytoplasm"/>
    <property type="evidence" value="ECO:0007669"/>
    <property type="project" value="UniProtKB-SubCell"/>
</dbReference>
<dbReference type="GO" id="GO:0036221">
    <property type="term" value="F:UTP diphosphatase activity"/>
    <property type="evidence" value="ECO:0007669"/>
    <property type="project" value="RHEA"/>
</dbReference>
<keyword evidence="6" id="KW-1185">Reference proteome</keyword>
<dbReference type="EC" id="3.6.1.9" evidence="4"/>
<dbReference type="SUPFAM" id="SSF52972">
    <property type="entry name" value="ITPase-like"/>
    <property type="match status" value="1"/>
</dbReference>
<evidence type="ECO:0000313" key="5">
    <source>
        <dbReference type="EMBL" id="QDC43738.1"/>
    </source>
</evidence>
<dbReference type="GO" id="GO:0036218">
    <property type="term" value="F:dTTP diphosphatase activity"/>
    <property type="evidence" value="ECO:0007669"/>
    <property type="project" value="RHEA"/>
</dbReference>
<reference evidence="6" key="1">
    <citation type="journal article" date="2019" name="ISME J.">
        <title>Evolution in action: habitat transition from sediment to the pelagial leads to genome streamlining in Methylophilaceae.</title>
        <authorList>
            <person name="Salcher M."/>
            <person name="Schaefle D."/>
            <person name="Kaspar M."/>
            <person name="Neuenschwander S.M."/>
            <person name="Ghai R."/>
        </authorList>
    </citation>
    <scope>NUCLEOTIDE SEQUENCE [LARGE SCALE GENOMIC DNA]</scope>
    <source>
        <strain evidence="6">MMS-M-51</strain>
    </source>
</reference>
<feature type="site" description="Important for substrate specificity" evidence="4">
    <location>
        <position position="156"/>
    </location>
</feature>
<dbReference type="InterPro" id="IPR003697">
    <property type="entry name" value="Maf-like"/>
</dbReference>